<comment type="function">
    <text evidence="11">Catalyzes the oxidation of D-2-hydroxyglutarate (D-2-HG) to alpha-ketoglutarate. Also catalyzes the oxidation of other D-2-hydroxyacids, such as D-malate (D-MAL) and D-lactate (D-LAC). Exhibits high activities towards D-2-HG and D-MAL but a very weak activity towards D-LAC.</text>
</comment>
<accession>A0AAV8VW04</accession>
<dbReference type="FunFam" id="1.10.45.10:FF:000001">
    <property type="entry name" value="D-lactate dehydrogenase mitochondrial"/>
    <property type="match status" value="1"/>
</dbReference>
<dbReference type="Gene3D" id="3.30.70.2740">
    <property type="match status" value="1"/>
</dbReference>
<dbReference type="GO" id="GO:0005739">
    <property type="term" value="C:mitochondrion"/>
    <property type="evidence" value="ECO:0007669"/>
    <property type="project" value="TreeGrafter"/>
</dbReference>
<dbReference type="FunFam" id="3.30.70.2190:FF:000001">
    <property type="entry name" value="D-2-hydroxyglutarate dehydrogenase mitochondrial"/>
    <property type="match status" value="1"/>
</dbReference>
<dbReference type="GO" id="GO:0051990">
    <property type="term" value="F:(R)-2-hydroxyglutarate dehydrogenase activity"/>
    <property type="evidence" value="ECO:0007669"/>
    <property type="project" value="UniProtKB-EC"/>
</dbReference>
<reference evidence="15 16" key="1">
    <citation type="journal article" date="2023" name="Insect Mol. Biol.">
        <title>Genome sequencing provides insights into the evolution of gene families encoding plant cell wall-degrading enzymes in longhorned beetles.</title>
        <authorList>
            <person name="Shin N.R."/>
            <person name="Okamura Y."/>
            <person name="Kirsch R."/>
            <person name="Pauchet Y."/>
        </authorList>
    </citation>
    <scope>NUCLEOTIDE SEQUENCE [LARGE SCALE GENOMIC DNA]</scope>
    <source>
        <strain evidence="15">EAD_L_NR</strain>
    </source>
</reference>
<evidence type="ECO:0000313" key="16">
    <source>
        <dbReference type="Proteomes" id="UP001159042"/>
    </source>
</evidence>
<dbReference type="InterPro" id="IPR016169">
    <property type="entry name" value="FAD-bd_PCMH_sub2"/>
</dbReference>
<organism evidence="15 16">
    <name type="scientific">Exocentrus adspersus</name>
    <dbReference type="NCBI Taxonomy" id="1586481"/>
    <lineage>
        <taxon>Eukaryota</taxon>
        <taxon>Metazoa</taxon>
        <taxon>Ecdysozoa</taxon>
        <taxon>Arthropoda</taxon>
        <taxon>Hexapoda</taxon>
        <taxon>Insecta</taxon>
        <taxon>Pterygota</taxon>
        <taxon>Neoptera</taxon>
        <taxon>Endopterygota</taxon>
        <taxon>Coleoptera</taxon>
        <taxon>Polyphaga</taxon>
        <taxon>Cucujiformia</taxon>
        <taxon>Chrysomeloidea</taxon>
        <taxon>Cerambycidae</taxon>
        <taxon>Lamiinae</taxon>
        <taxon>Acanthocinini</taxon>
        <taxon>Exocentrus</taxon>
    </lineage>
</organism>
<evidence type="ECO:0000256" key="10">
    <source>
        <dbReference type="ARBA" id="ARBA00039639"/>
    </source>
</evidence>
<evidence type="ECO:0000256" key="2">
    <source>
        <dbReference type="ARBA" id="ARBA00004275"/>
    </source>
</evidence>
<dbReference type="Gene3D" id="3.30.465.10">
    <property type="match status" value="1"/>
</dbReference>
<dbReference type="InterPro" id="IPR016171">
    <property type="entry name" value="Vanillyl_alc_oxidase_C-sub2"/>
</dbReference>
<keyword evidence="7" id="KW-0560">Oxidoreductase</keyword>
<evidence type="ECO:0000313" key="15">
    <source>
        <dbReference type="EMBL" id="KAJ8918438.1"/>
    </source>
</evidence>
<dbReference type="InterPro" id="IPR004113">
    <property type="entry name" value="FAD-bd_oxidored_4_C"/>
</dbReference>
<dbReference type="Proteomes" id="UP001159042">
    <property type="component" value="Unassembled WGS sequence"/>
</dbReference>
<evidence type="ECO:0000256" key="1">
    <source>
        <dbReference type="ARBA" id="ARBA00001974"/>
    </source>
</evidence>
<sequence length="616" mass="68252">MADILDSVSSVNLGEIHQTLYQCIYKRRPFQPRLTPTSPWNFPHPIVAHAVEGPEAVKRGLPAPGDHTSHLPKVSPPQQGTSRSARANQGSDPLIKDPLPCLRPSLRILNTLVNFLNCGEGKSINPFSQDRYPHVKRGDYTSLDADHLNFFRGLLGEGRVLTKPEDCEAYNVDWIKNVRGYSRCVLKPKTTEEVSGILAFCNERRIAVCPQGGNTGLVGGSVPVFDEVVLSTALMNEIISTNDTSGVLVCQAGCILESLDSHLANHGLMMPLDLGAKGSCHIGGNVSTNAGGLRLLRYGNLQGSVLGLEAVKANGEILDCLSTLKKDNTGYHLKHLFIGSEGTLGIVTKVAIQCPPKPKAVNLAFLGERKYIILTFTSNCVDSFETVLKIVRKAKRELSEILSSCEMMDELTMDVVVSHLKLKSPLPQHPFYMIIETHGSNENHDEEKMNTFLQNIMDEKLVLNGTATSEVSKMKNIWDIRERITEALDRDGYVFKYDISLPIQNFYSLVPAMQERLGTSAKRICGYGHLGDGNLHLNIIVGEFTQDILNKIEPFVYQFTSQLKGSISAEHGIGFRKPKYMHYSKSETSIRLMKELKVLMDPRGILNPYKVLPENK</sequence>
<evidence type="ECO:0000256" key="13">
    <source>
        <dbReference type="SAM" id="MobiDB-lite"/>
    </source>
</evidence>
<dbReference type="InterPro" id="IPR036318">
    <property type="entry name" value="FAD-bd_PCMH-like_sf"/>
</dbReference>
<evidence type="ECO:0000256" key="3">
    <source>
        <dbReference type="ARBA" id="ARBA00008000"/>
    </source>
</evidence>
<dbReference type="PANTHER" id="PTHR43716:SF1">
    <property type="entry name" value="D-2-HYDROXYGLUTARATE DEHYDROGENASE, MITOCHONDRIAL"/>
    <property type="match status" value="1"/>
</dbReference>
<proteinExistence type="inferred from homology"/>
<evidence type="ECO:0000256" key="8">
    <source>
        <dbReference type="ARBA" id="ARBA00023140"/>
    </source>
</evidence>
<evidence type="ECO:0000256" key="6">
    <source>
        <dbReference type="ARBA" id="ARBA00022827"/>
    </source>
</evidence>
<name>A0AAV8VW04_9CUCU</name>
<dbReference type="SUPFAM" id="SSF56176">
    <property type="entry name" value="FAD-binding/transporter-associated domain-like"/>
    <property type="match status" value="1"/>
</dbReference>
<dbReference type="FunFam" id="3.30.43.10:FF:000011">
    <property type="entry name" value="D-lactate dehydrogenase (Cytochrome)"/>
    <property type="match status" value="1"/>
</dbReference>
<dbReference type="EMBL" id="JANEYG010000026">
    <property type="protein sequence ID" value="KAJ8918438.1"/>
    <property type="molecule type" value="Genomic_DNA"/>
</dbReference>
<evidence type="ECO:0000256" key="4">
    <source>
        <dbReference type="ARBA" id="ARBA00011738"/>
    </source>
</evidence>
<dbReference type="InterPro" id="IPR016164">
    <property type="entry name" value="FAD-linked_Oxase-like_C"/>
</dbReference>
<comment type="subunit">
    <text evidence="4">Homodimer.</text>
</comment>
<comment type="cofactor">
    <cofactor evidence="1">
        <name>FAD</name>
        <dbReference type="ChEBI" id="CHEBI:57692"/>
    </cofactor>
</comment>
<evidence type="ECO:0000259" key="14">
    <source>
        <dbReference type="PROSITE" id="PS51387"/>
    </source>
</evidence>
<dbReference type="InterPro" id="IPR051264">
    <property type="entry name" value="FAD-oxidored/transferase_4"/>
</dbReference>
<gene>
    <name evidence="15" type="ORF">NQ315_008135</name>
</gene>
<dbReference type="AlphaFoldDB" id="A0AAV8VW04"/>
<feature type="domain" description="FAD-binding PCMH-type" evidence="14">
    <location>
        <begin position="178"/>
        <end position="357"/>
    </location>
</feature>
<evidence type="ECO:0000256" key="7">
    <source>
        <dbReference type="ARBA" id="ARBA00023002"/>
    </source>
</evidence>
<dbReference type="FunFam" id="3.30.465.10:FF:000001">
    <property type="entry name" value="D-2-hydroxyglutarate dehydrogenase, mitochondrial"/>
    <property type="match status" value="1"/>
</dbReference>
<dbReference type="Pfam" id="PF02913">
    <property type="entry name" value="FAD-oxidase_C"/>
    <property type="match status" value="1"/>
</dbReference>
<dbReference type="GO" id="GO:0071949">
    <property type="term" value="F:FAD binding"/>
    <property type="evidence" value="ECO:0007669"/>
    <property type="project" value="InterPro"/>
</dbReference>
<dbReference type="FunFam" id="3.30.70.2740:FF:000002">
    <property type="entry name" value="D-2-hydroxyglutarate dehydrogenase mitochondrial"/>
    <property type="match status" value="1"/>
</dbReference>
<dbReference type="Gene3D" id="3.30.43.10">
    <property type="entry name" value="Uridine Diphospho-n-acetylenolpyruvylglucosamine Reductase, domain 2"/>
    <property type="match status" value="1"/>
</dbReference>
<dbReference type="Gene3D" id="1.10.45.10">
    <property type="entry name" value="Vanillyl-alcohol Oxidase, Chain A, domain 4"/>
    <property type="match status" value="1"/>
</dbReference>
<keyword evidence="8" id="KW-0576">Peroxisome</keyword>
<comment type="caution">
    <text evidence="15">The sequence shown here is derived from an EMBL/GenBank/DDBJ whole genome shotgun (WGS) entry which is preliminary data.</text>
</comment>
<keyword evidence="5" id="KW-0285">Flavoprotein</keyword>
<dbReference type="InterPro" id="IPR016167">
    <property type="entry name" value="FAD-bd_PCMH_sub1"/>
</dbReference>
<dbReference type="GO" id="GO:0005777">
    <property type="term" value="C:peroxisome"/>
    <property type="evidence" value="ECO:0007669"/>
    <property type="project" value="UniProtKB-SubCell"/>
</dbReference>
<dbReference type="EC" id="1.1.99.39" evidence="9"/>
<dbReference type="Pfam" id="PF01565">
    <property type="entry name" value="FAD_binding_4"/>
    <property type="match status" value="1"/>
</dbReference>
<dbReference type="InterPro" id="IPR006094">
    <property type="entry name" value="Oxid_FAD_bind_N"/>
</dbReference>
<comment type="catalytic activity">
    <reaction evidence="12">
        <text>(R)-malate + A = oxaloacetate + AH2</text>
        <dbReference type="Rhea" id="RHEA:67460"/>
        <dbReference type="ChEBI" id="CHEBI:13193"/>
        <dbReference type="ChEBI" id="CHEBI:15588"/>
        <dbReference type="ChEBI" id="CHEBI:16452"/>
        <dbReference type="ChEBI" id="CHEBI:17499"/>
    </reaction>
    <physiologicalReaction direction="left-to-right" evidence="12">
        <dbReference type="Rhea" id="RHEA:67461"/>
    </physiologicalReaction>
</comment>
<dbReference type="SUPFAM" id="SSF55103">
    <property type="entry name" value="FAD-linked oxidases, C-terminal domain"/>
    <property type="match status" value="1"/>
</dbReference>
<keyword evidence="6" id="KW-0274">FAD</keyword>
<evidence type="ECO:0000256" key="12">
    <source>
        <dbReference type="ARBA" id="ARBA00049267"/>
    </source>
</evidence>
<evidence type="ECO:0000256" key="11">
    <source>
        <dbReference type="ARBA" id="ARBA00045410"/>
    </source>
</evidence>
<comment type="subcellular location">
    <subcellularLocation>
        <location evidence="2">Peroxisome</location>
    </subcellularLocation>
</comment>
<feature type="region of interest" description="Disordered" evidence="13">
    <location>
        <begin position="57"/>
        <end position="96"/>
    </location>
</feature>
<dbReference type="PROSITE" id="PS51387">
    <property type="entry name" value="FAD_PCMH"/>
    <property type="match status" value="1"/>
</dbReference>
<dbReference type="PANTHER" id="PTHR43716">
    <property type="entry name" value="D-2-HYDROXYGLUTARATE DEHYDROGENASE, MITOCHONDRIAL"/>
    <property type="match status" value="1"/>
</dbReference>
<feature type="compositionally biased region" description="Polar residues" evidence="13">
    <location>
        <begin position="76"/>
        <end position="91"/>
    </location>
</feature>
<dbReference type="Gene3D" id="3.30.70.2190">
    <property type="match status" value="1"/>
</dbReference>
<dbReference type="InterPro" id="IPR016166">
    <property type="entry name" value="FAD-bd_PCMH"/>
</dbReference>
<comment type="similarity">
    <text evidence="3">Belongs to the FAD-binding oxidoreductase/transferase type 4 family.</text>
</comment>
<protein>
    <recommendedName>
        <fullName evidence="10">D-2-hydroxyglutarate dehydrogenase, mitochondrial</fullName>
        <ecNumber evidence="9">1.1.99.39</ecNumber>
    </recommendedName>
</protein>
<evidence type="ECO:0000256" key="9">
    <source>
        <dbReference type="ARBA" id="ARBA00039003"/>
    </source>
</evidence>
<keyword evidence="16" id="KW-1185">Reference proteome</keyword>
<evidence type="ECO:0000256" key="5">
    <source>
        <dbReference type="ARBA" id="ARBA00022630"/>
    </source>
</evidence>